<evidence type="ECO:0000256" key="2">
    <source>
        <dbReference type="ARBA" id="ARBA00022692"/>
    </source>
</evidence>
<evidence type="ECO:0000256" key="4">
    <source>
        <dbReference type="ARBA" id="ARBA00023136"/>
    </source>
</evidence>
<name>I3UFU6_ADVKW</name>
<accession>I3UFU6</accession>
<dbReference type="Pfam" id="PF04610">
    <property type="entry name" value="TrbL"/>
    <property type="match status" value="1"/>
</dbReference>
<dbReference type="EMBL" id="CP003555">
    <property type="protein sequence ID" value="AFK63884.1"/>
    <property type="molecule type" value="Genomic_DNA"/>
</dbReference>
<dbReference type="KEGG" id="aka:TKWG_20835"/>
<evidence type="ECO:0000256" key="5">
    <source>
        <dbReference type="SAM" id="Phobius"/>
    </source>
</evidence>
<feature type="transmembrane region" description="Helical" evidence="5">
    <location>
        <begin position="36"/>
        <end position="57"/>
    </location>
</feature>
<proteinExistence type="predicted"/>
<sequence length="328" mass="34439">MAGFNFFNPLFDKFDSLTATFVTDVSAKLITTLTPVLMAGLAISFIVYSLAIIRGVIDTPLSDYIWRCFRIGVIVSIASAGGLYQSVIADAIVHTPDDLAAALVADPASTHTAGNILDAAAEKGYDVAAKAFDQASFFSGDGLTYMAFGVLAILASVALAGIGGAFLILAKVAIAILVALGPLFIFALLWQATHRFFELWTAQILNYGLLIVLCSAVFMLLMKMFGDYMEGIQFDGVTNVVYALGGACMISVVSVLLLLQMPSIAAGLAGGAGLSYMWEMRMLRGGVEAGFRAPGGVYRGARVTAKGIQSVGGGVRRIAGYARGRLAA</sequence>
<reference evidence="7" key="2">
    <citation type="journal article" date="2013" name="PLoS ONE">
        <title>Genome implosion elicits host-confinement in Alcaligenaceae: evidence from the comparative genomics of Tetrathiobacter kashmirensis, a pathogen in the making.</title>
        <authorList>
            <person name="Ghosh W."/>
            <person name="Alam M."/>
            <person name="Roy C."/>
            <person name="Pyne P."/>
            <person name="George A."/>
            <person name="Chakraborty R."/>
            <person name="Majumder S."/>
            <person name="Agarwal A."/>
            <person name="Chakraborty S."/>
            <person name="Majumdar S."/>
            <person name="Gupta S.K."/>
        </authorList>
    </citation>
    <scope>NUCLEOTIDE SEQUENCE [LARGE SCALE GENOMIC DNA]</scope>
    <source>
        <strain evidence="7">WT001</strain>
    </source>
</reference>
<dbReference type="GO" id="GO:0030255">
    <property type="term" value="P:protein secretion by the type IV secretion system"/>
    <property type="evidence" value="ECO:0007669"/>
    <property type="project" value="InterPro"/>
</dbReference>
<keyword evidence="2 5" id="KW-0812">Transmembrane</keyword>
<dbReference type="OrthoDB" id="8632056at2"/>
<keyword evidence="7" id="KW-1185">Reference proteome</keyword>
<dbReference type="Proteomes" id="UP000005267">
    <property type="component" value="Chromosome"/>
</dbReference>
<reference evidence="6 7" key="1">
    <citation type="journal article" date="2011" name="J. Bacteriol.">
        <title>Whole-genome shotgun sequencing of the sulfur-oxidizing chemoautotroph Tetrathiobacter kashmirensis.</title>
        <authorList>
            <person name="Ghosh W."/>
            <person name="George A."/>
            <person name="Agarwal A."/>
            <person name="Raj P."/>
            <person name="Alam M."/>
            <person name="Pyne P."/>
            <person name="Das Gupta S.K."/>
        </authorList>
    </citation>
    <scope>NUCLEOTIDE SEQUENCE [LARGE SCALE GENOMIC DNA]</scope>
    <source>
        <strain evidence="6 7">WT001</strain>
    </source>
</reference>
<feature type="transmembrane region" description="Helical" evidence="5">
    <location>
        <begin position="143"/>
        <end position="166"/>
    </location>
</feature>
<dbReference type="STRING" id="1036672.TKWG_20835"/>
<dbReference type="RefSeq" id="WP_014751975.1">
    <property type="nucleotide sequence ID" value="NC_017964.1"/>
</dbReference>
<keyword evidence="4 5" id="KW-0472">Membrane</keyword>
<evidence type="ECO:0000313" key="7">
    <source>
        <dbReference type="Proteomes" id="UP000005267"/>
    </source>
</evidence>
<dbReference type="InterPro" id="IPR007688">
    <property type="entry name" value="Conjugal_tfr_TrbL/VirB6"/>
</dbReference>
<keyword evidence="3 5" id="KW-1133">Transmembrane helix</keyword>
<dbReference type="AlphaFoldDB" id="I3UFU6"/>
<evidence type="ECO:0000313" key="6">
    <source>
        <dbReference type="EMBL" id="AFK63884.1"/>
    </source>
</evidence>
<dbReference type="GO" id="GO:0016020">
    <property type="term" value="C:membrane"/>
    <property type="evidence" value="ECO:0007669"/>
    <property type="project" value="UniProtKB-SubCell"/>
</dbReference>
<comment type="subcellular location">
    <subcellularLocation>
        <location evidence="1">Membrane</location>
        <topology evidence="1">Multi-pass membrane protein</topology>
    </subcellularLocation>
</comment>
<feature type="transmembrane region" description="Helical" evidence="5">
    <location>
        <begin position="241"/>
        <end position="274"/>
    </location>
</feature>
<gene>
    <name evidence="6" type="ordered locus">TKWG_20835</name>
</gene>
<organism evidence="6 7">
    <name type="scientific">Advenella kashmirensis (strain DSM 17095 / LMG 22695 / WT001)</name>
    <name type="common">Tetrathiobacter kashmirensis</name>
    <dbReference type="NCBI Taxonomy" id="1036672"/>
    <lineage>
        <taxon>Bacteria</taxon>
        <taxon>Pseudomonadati</taxon>
        <taxon>Pseudomonadota</taxon>
        <taxon>Betaproteobacteria</taxon>
        <taxon>Burkholderiales</taxon>
        <taxon>Alcaligenaceae</taxon>
    </lineage>
</organism>
<protein>
    <submittedName>
        <fullName evidence="6">TrwI</fullName>
    </submittedName>
</protein>
<dbReference type="HOGENOM" id="CLU_065797_0_0_4"/>
<feature type="transmembrane region" description="Helical" evidence="5">
    <location>
        <begin position="204"/>
        <end position="221"/>
    </location>
</feature>
<evidence type="ECO:0000256" key="1">
    <source>
        <dbReference type="ARBA" id="ARBA00004141"/>
    </source>
</evidence>
<evidence type="ECO:0000256" key="3">
    <source>
        <dbReference type="ARBA" id="ARBA00022989"/>
    </source>
</evidence>
<feature type="transmembrane region" description="Helical" evidence="5">
    <location>
        <begin position="172"/>
        <end position="192"/>
    </location>
</feature>